<evidence type="ECO:0000313" key="2">
    <source>
        <dbReference type="Proteomes" id="UP001237592"/>
    </source>
</evidence>
<proteinExistence type="predicted"/>
<keyword evidence="2" id="KW-1185">Reference proteome</keyword>
<protein>
    <submittedName>
        <fullName evidence="1">Uncharacterized protein</fullName>
    </submittedName>
</protein>
<sequence>MTFNVTSSSSNGAEAANDSRRLEADGLLGVDIISTVVEARIQSYLFASSNEPSTTASLSIEALMAAACAELFSVTLASDDELELLIGLLGIEPLRSIPLRPNTEFLTLFDYSDKFLPQMTQDDFDVFYEKWLRLTHRDSNMDDYGQLLFLLGRAASWNQMASRFILREAPMTSPE</sequence>
<accession>A0ABU0XLC4</accession>
<dbReference type="Proteomes" id="UP001237592">
    <property type="component" value="Unassembled WGS sequence"/>
</dbReference>
<evidence type="ECO:0000313" key="1">
    <source>
        <dbReference type="EMBL" id="MDQ4624329.1"/>
    </source>
</evidence>
<organism evidence="1 2">
    <name type="scientific">Janthinobacterium lividum</name>
    <dbReference type="NCBI Taxonomy" id="29581"/>
    <lineage>
        <taxon>Bacteria</taxon>
        <taxon>Pseudomonadati</taxon>
        <taxon>Pseudomonadota</taxon>
        <taxon>Betaproteobacteria</taxon>
        <taxon>Burkholderiales</taxon>
        <taxon>Oxalobacteraceae</taxon>
        <taxon>Janthinobacterium</taxon>
    </lineage>
</organism>
<dbReference type="EMBL" id="JAVFKP010000001">
    <property type="protein sequence ID" value="MDQ4624329.1"/>
    <property type="molecule type" value="Genomic_DNA"/>
</dbReference>
<name>A0ABU0XLC4_9BURK</name>
<gene>
    <name evidence="1" type="ORF">RB624_00370</name>
</gene>
<comment type="caution">
    <text evidence="1">The sequence shown here is derived from an EMBL/GenBank/DDBJ whole genome shotgun (WGS) entry which is preliminary data.</text>
</comment>
<reference evidence="1 2" key="1">
    <citation type="submission" date="2023-08" db="EMBL/GenBank/DDBJ databases">
        <title>Draft genome sequence of Janthinobacterium lividum.</title>
        <authorList>
            <person name="Chun B.H."/>
            <person name="Lee Y."/>
        </authorList>
    </citation>
    <scope>NUCLEOTIDE SEQUENCE [LARGE SCALE GENOMIC DNA]</scope>
    <source>
        <strain evidence="1 2">AMJK</strain>
    </source>
</reference>
<dbReference type="RefSeq" id="WP_307777900.1">
    <property type="nucleotide sequence ID" value="NZ_JAVFKP010000001.1"/>
</dbReference>